<dbReference type="EMBL" id="QSHZ01000022">
    <property type="protein sequence ID" value="RHC54411.1"/>
    <property type="molecule type" value="Genomic_DNA"/>
</dbReference>
<dbReference type="SMART" id="SM01040">
    <property type="entry name" value="Bro-N"/>
    <property type="match status" value="1"/>
</dbReference>
<evidence type="ECO:0000313" key="3">
    <source>
        <dbReference type="Proteomes" id="UP000283975"/>
    </source>
</evidence>
<dbReference type="AlphaFoldDB" id="A0A414ASB2"/>
<evidence type="ECO:0000313" key="2">
    <source>
        <dbReference type="EMBL" id="RHC54411.1"/>
    </source>
</evidence>
<name>A0A414ASB2_9FIRM</name>
<protein>
    <recommendedName>
        <fullName evidence="1">Bro-N domain-containing protein</fullName>
    </recommendedName>
</protein>
<gene>
    <name evidence="2" type="ORF">DW839_19495</name>
</gene>
<accession>A0A414ASB2</accession>
<reference evidence="2 3" key="1">
    <citation type="submission" date="2018-08" db="EMBL/GenBank/DDBJ databases">
        <title>A genome reference for cultivated species of the human gut microbiota.</title>
        <authorList>
            <person name="Zou Y."/>
            <person name="Xue W."/>
            <person name="Luo G."/>
        </authorList>
    </citation>
    <scope>NUCLEOTIDE SEQUENCE [LARGE SCALE GENOMIC DNA]</scope>
    <source>
        <strain evidence="2 3">AM35-14</strain>
    </source>
</reference>
<evidence type="ECO:0000259" key="1">
    <source>
        <dbReference type="PROSITE" id="PS51750"/>
    </source>
</evidence>
<dbReference type="PROSITE" id="PS51750">
    <property type="entry name" value="BRO_N"/>
    <property type="match status" value="1"/>
</dbReference>
<sequence length="275" mass="31259">MNEIKISEKKELGFKARTILNPDGSISVNAEDTAVGYGWTQEKKGKLYIRWETLNGYCKELGFSQEVGKDDYVPESLFYMLGFKAGNDRALKYQQWLAMEVLPSLRKNGSYEMPKEEKKDKLKKESRASVNMTVKTIDTIFSRAGVDPLFIAVEAKRIYAEAGYDIRIPLLTDKETMSKLYDCTSLAETVGAYSEKGNPHTKAISAILQKLTISESEIVTTPYSRNGHDGVTIQYKPSVLVKVREWLEENYYPTKIPYTDSKGKQTMCTVVYRDM</sequence>
<dbReference type="Proteomes" id="UP000283975">
    <property type="component" value="Unassembled WGS sequence"/>
</dbReference>
<feature type="domain" description="Bro-N" evidence="1">
    <location>
        <begin position="1"/>
        <end position="109"/>
    </location>
</feature>
<proteinExistence type="predicted"/>
<comment type="caution">
    <text evidence="2">The sequence shown here is derived from an EMBL/GenBank/DDBJ whole genome shotgun (WGS) entry which is preliminary data.</text>
</comment>
<dbReference type="InterPro" id="IPR003497">
    <property type="entry name" value="BRO_N_domain"/>
</dbReference>
<organism evidence="2 3">
    <name type="scientific">Enterocloster bolteae</name>
    <dbReference type="NCBI Taxonomy" id="208479"/>
    <lineage>
        <taxon>Bacteria</taxon>
        <taxon>Bacillati</taxon>
        <taxon>Bacillota</taxon>
        <taxon>Clostridia</taxon>
        <taxon>Lachnospirales</taxon>
        <taxon>Lachnospiraceae</taxon>
        <taxon>Enterocloster</taxon>
    </lineage>
</organism>